<evidence type="ECO:0000313" key="4">
    <source>
        <dbReference type="Proteomes" id="UP001443914"/>
    </source>
</evidence>
<keyword evidence="2" id="KW-0812">Transmembrane</keyword>
<proteinExistence type="predicted"/>
<evidence type="ECO:0000313" key="3">
    <source>
        <dbReference type="EMBL" id="KAK9672808.1"/>
    </source>
</evidence>
<name>A0AAW1H9S6_SAPOF</name>
<keyword evidence="2" id="KW-1133">Transmembrane helix</keyword>
<sequence>MDSFCSQSSSYPKNVHVENKNCPRCNVRANIRTSGPNAANPFKLYYKCDECGWFQWCKIKTEAVLYNAREQCDQVHNYQELKMEMKEQKEIMRDMKRKLEDMSKLINFSVKAGVLMFMFVIYVVMNKNK</sequence>
<protein>
    <recommendedName>
        <fullName evidence="5">Zinc finger GRF-type domain-containing protein</fullName>
    </recommendedName>
</protein>
<organism evidence="3 4">
    <name type="scientific">Saponaria officinalis</name>
    <name type="common">Common soapwort</name>
    <name type="synonym">Lychnis saponaria</name>
    <dbReference type="NCBI Taxonomy" id="3572"/>
    <lineage>
        <taxon>Eukaryota</taxon>
        <taxon>Viridiplantae</taxon>
        <taxon>Streptophyta</taxon>
        <taxon>Embryophyta</taxon>
        <taxon>Tracheophyta</taxon>
        <taxon>Spermatophyta</taxon>
        <taxon>Magnoliopsida</taxon>
        <taxon>eudicotyledons</taxon>
        <taxon>Gunneridae</taxon>
        <taxon>Pentapetalae</taxon>
        <taxon>Caryophyllales</taxon>
        <taxon>Caryophyllaceae</taxon>
        <taxon>Caryophylleae</taxon>
        <taxon>Saponaria</taxon>
    </lineage>
</organism>
<feature type="coiled-coil region" evidence="1">
    <location>
        <begin position="78"/>
        <end position="105"/>
    </location>
</feature>
<keyword evidence="4" id="KW-1185">Reference proteome</keyword>
<dbReference type="EMBL" id="JBDFQZ010000012">
    <property type="protein sequence ID" value="KAK9672808.1"/>
    <property type="molecule type" value="Genomic_DNA"/>
</dbReference>
<gene>
    <name evidence="3" type="ORF">RND81_12G126200</name>
</gene>
<dbReference type="AlphaFoldDB" id="A0AAW1H9S6"/>
<evidence type="ECO:0000256" key="2">
    <source>
        <dbReference type="SAM" id="Phobius"/>
    </source>
</evidence>
<feature type="transmembrane region" description="Helical" evidence="2">
    <location>
        <begin position="105"/>
        <end position="125"/>
    </location>
</feature>
<keyword evidence="2" id="KW-0472">Membrane</keyword>
<accession>A0AAW1H9S6</accession>
<evidence type="ECO:0008006" key="5">
    <source>
        <dbReference type="Google" id="ProtNLM"/>
    </source>
</evidence>
<keyword evidence="1" id="KW-0175">Coiled coil</keyword>
<comment type="caution">
    <text evidence="3">The sequence shown here is derived from an EMBL/GenBank/DDBJ whole genome shotgun (WGS) entry which is preliminary data.</text>
</comment>
<reference evidence="3" key="1">
    <citation type="submission" date="2024-03" db="EMBL/GenBank/DDBJ databases">
        <title>WGS assembly of Saponaria officinalis var. Norfolk2.</title>
        <authorList>
            <person name="Jenkins J."/>
            <person name="Shu S."/>
            <person name="Grimwood J."/>
            <person name="Barry K."/>
            <person name="Goodstein D."/>
            <person name="Schmutz J."/>
            <person name="Leebens-Mack J."/>
            <person name="Osbourn A."/>
        </authorList>
    </citation>
    <scope>NUCLEOTIDE SEQUENCE [LARGE SCALE GENOMIC DNA]</scope>
    <source>
        <strain evidence="3">JIC</strain>
    </source>
</reference>
<dbReference type="Proteomes" id="UP001443914">
    <property type="component" value="Unassembled WGS sequence"/>
</dbReference>
<evidence type="ECO:0000256" key="1">
    <source>
        <dbReference type="SAM" id="Coils"/>
    </source>
</evidence>